<dbReference type="RefSeq" id="WP_319616042.1">
    <property type="nucleotide sequence ID" value="NZ_JAWXYB010000021.1"/>
</dbReference>
<dbReference type="Pfam" id="PF05016">
    <property type="entry name" value="ParE_toxin"/>
    <property type="match status" value="1"/>
</dbReference>
<protein>
    <submittedName>
        <fullName evidence="3">Type II toxin-antitoxin system RelE/ParE family toxin</fullName>
    </submittedName>
</protein>
<keyword evidence="2" id="KW-1277">Toxin-antitoxin system</keyword>
<comment type="caution">
    <text evidence="3">The sequence shown here is derived from an EMBL/GenBank/DDBJ whole genome shotgun (WGS) entry which is preliminary data.</text>
</comment>
<gene>
    <name evidence="3" type="ORF">SIL87_20200</name>
</gene>
<dbReference type="SUPFAM" id="SSF143011">
    <property type="entry name" value="RelE-like"/>
    <property type="match status" value="1"/>
</dbReference>
<dbReference type="AlphaFoldDB" id="A0AAW9DWV0"/>
<dbReference type="InterPro" id="IPR035093">
    <property type="entry name" value="RelE/ParE_toxin_dom_sf"/>
</dbReference>
<dbReference type="InterPro" id="IPR007712">
    <property type="entry name" value="RelE/ParE_toxin"/>
</dbReference>
<dbReference type="PANTHER" id="PTHR35601:SF1">
    <property type="entry name" value="TOXIN RELE"/>
    <property type="match status" value="1"/>
</dbReference>
<name>A0AAW9DWV0_ACIAO</name>
<reference evidence="3 4" key="1">
    <citation type="submission" date="2023-11" db="EMBL/GenBank/DDBJ databases">
        <title>MicrobeMod: A computational toolkit for identifying prokaryotic methylation and restriction-modification with nanopore sequencing.</title>
        <authorList>
            <person name="Crits-Christoph A."/>
            <person name="Kang S.C."/>
            <person name="Lee H."/>
            <person name="Ostrov N."/>
        </authorList>
    </citation>
    <scope>NUCLEOTIDE SEQUENCE [LARGE SCALE GENOMIC DNA]</scope>
    <source>
        <strain evidence="3 4">DSMZ 700</strain>
    </source>
</reference>
<dbReference type="PANTHER" id="PTHR35601">
    <property type="entry name" value="TOXIN RELE"/>
    <property type="match status" value="1"/>
</dbReference>
<keyword evidence="4" id="KW-1185">Reference proteome</keyword>
<dbReference type="EMBL" id="JAWXYB010000021">
    <property type="protein sequence ID" value="MDX5933076.1"/>
    <property type="molecule type" value="Genomic_DNA"/>
</dbReference>
<evidence type="ECO:0000256" key="2">
    <source>
        <dbReference type="ARBA" id="ARBA00022649"/>
    </source>
</evidence>
<evidence type="ECO:0000313" key="4">
    <source>
        <dbReference type="Proteomes" id="UP001279553"/>
    </source>
</evidence>
<dbReference type="Gene3D" id="3.30.2310.20">
    <property type="entry name" value="RelE-like"/>
    <property type="match status" value="1"/>
</dbReference>
<accession>A0AAW9DWV0</accession>
<sequence length="89" mass="10141">MAWSIELSTQAEADLAALDRPVAQRIVRFLQERVSSLENPRAIGEPLQGARLGALWRYRVGDYRLIASIEDAAIIILIVRIGHRREVYR</sequence>
<comment type="similarity">
    <text evidence="1">Belongs to the RelE toxin family.</text>
</comment>
<proteinExistence type="inferred from homology"/>
<dbReference type="NCBIfam" id="TIGR02385">
    <property type="entry name" value="RelE_StbE"/>
    <property type="match status" value="1"/>
</dbReference>
<organism evidence="3 4">
    <name type="scientific">Acidiphilium acidophilum</name>
    <name type="common">Thiobacillus acidophilus</name>
    <dbReference type="NCBI Taxonomy" id="76588"/>
    <lineage>
        <taxon>Bacteria</taxon>
        <taxon>Pseudomonadati</taxon>
        <taxon>Pseudomonadota</taxon>
        <taxon>Alphaproteobacteria</taxon>
        <taxon>Acetobacterales</taxon>
        <taxon>Acidocellaceae</taxon>
        <taxon>Acidiphilium</taxon>
    </lineage>
</organism>
<evidence type="ECO:0000313" key="3">
    <source>
        <dbReference type="EMBL" id="MDX5933076.1"/>
    </source>
</evidence>
<dbReference type="Proteomes" id="UP001279553">
    <property type="component" value="Unassembled WGS sequence"/>
</dbReference>
<evidence type="ECO:0000256" key="1">
    <source>
        <dbReference type="ARBA" id="ARBA00006226"/>
    </source>
</evidence>